<organism evidence="1 2">
    <name type="scientific">Coprinopsis cinerea (strain Okayama-7 / 130 / ATCC MYA-4618 / FGSC 9003)</name>
    <name type="common">Inky cap fungus</name>
    <name type="synonym">Hormographiella aspergillata</name>
    <dbReference type="NCBI Taxonomy" id="240176"/>
    <lineage>
        <taxon>Eukaryota</taxon>
        <taxon>Fungi</taxon>
        <taxon>Dikarya</taxon>
        <taxon>Basidiomycota</taxon>
        <taxon>Agaricomycotina</taxon>
        <taxon>Agaricomycetes</taxon>
        <taxon>Agaricomycetidae</taxon>
        <taxon>Agaricales</taxon>
        <taxon>Agaricineae</taxon>
        <taxon>Psathyrellaceae</taxon>
        <taxon>Coprinopsis</taxon>
    </lineage>
</organism>
<dbReference type="GeneID" id="6006493"/>
<reference evidence="1 2" key="1">
    <citation type="journal article" date="2010" name="Proc. Natl. Acad. Sci. U.S.A.">
        <title>Insights into evolution of multicellular fungi from the assembled chromosomes of the mushroom Coprinopsis cinerea (Coprinus cinereus).</title>
        <authorList>
            <person name="Stajich J.E."/>
            <person name="Wilke S.K."/>
            <person name="Ahren D."/>
            <person name="Au C.H."/>
            <person name="Birren B.W."/>
            <person name="Borodovsky M."/>
            <person name="Burns C."/>
            <person name="Canback B."/>
            <person name="Casselton L.A."/>
            <person name="Cheng C.K."/>
            <person name="Deng J."/>
            <person name="Dietrich F.S."/>
            <person name="Fargo D.C."/>
            <person name="Farman M.L."/>
            <person name="Gathman A.C."/>
            <person name="Goldberg J."/>
            <person name="Guigo R."/>
            <person name="Hoegger P.J."/>
            <person name="Hooker J.B."/>
            <person name="Huggins A."/>
            <person name="James T.Y."/>
            <person name="Kamada T."/>
            <person name="Kilaru S."/>
            <person name="Kodira C."/>
            <person name="Kues U."/>
            <person name="Kupfer D."/>
            <person name="Kwan H.S."/>
            <person name="Lomsadze A."/>
            <person name="Li W."/>
            <person name="Lilly W.W."/>
            <person name="Ma L.J."/>
            <person name="Mackey A.J."/>
            <person name="Manning G."/>
            <person name="Martin F."/>
            <person name="Muraguchi H."/>
            <person name="Natvig D.O."/>
            <person name="Palmerini H."/>
            <person name="Ramesh M.A."/>
            <person name="Rehmeyer C.J."/>
            <person name="Roe B.A."/>
            <person name="Shenoy N."/>
            <person name="Stanke M."/>
            <person name="Ter-Hovhannisyan V."/>
            <person name="Tunlid A."/>
            <person name="Velagapudi R."/>
            <person name="Vision T.J."/>
            <person name="Zeng Q."/>
            <person name="Zolan M.E."/>
            <person name="Pukkila P.J."/>
        </authorList>
    </citation>
    <scope>NUCLEOTIDE SEQUENCE [LARGE SCALE GENOMIC DNA]</scope>
    <source>
        <strain evidence="2">Okayama-7 / 130 / ATCC MYA-4618 / FGSC 9003</strain>
    </source>
</reference>
<gene>
    <name evidence="1" type="ORF">CC1G_04488</name>
</gene>
<protein>
    <submittedName>
        <fullName evidence="1">Uncharacterized protein</fullName>
    </submittedName>
</protein>
<evidence type="ECO:0000313" key="2">
    <source>
        <dbReference type="Proteomes" id="UP000001861"/>
    </source>
</evidence>
<sequence>MPEGLVLLVPPRPQSPTCQNSHWKFHKEGCIPEHVTGVTIYCNGERKPERFSARFGVPLLIFRKDSLPEPFRPWRGTEQDPSSLDNQEATYLMISTQFGLAPLEWQCQVGTVTVVRADYKPLTPAELETIWAYISHLISNYYGLGDRDPDGSVARAQMTKEKFLAFSELYKEECIKKGRAEFKNLVLPIGK</sequence>
<dbReference type="OMA" id="FETWFEN"/>
<proteinExistence type="predicted"/>
<dbReference type="InParanoid" id="A8N5B0"/>
<dbReference type="RefSeq" id="XP_001830055.1">
    <property type="nucleotide sequence ID" value="XM_001830003.1"/>
</dbReference>
<name>A8N5B0_COPC7</name>
<dbReference type="AlphaFoldDB" id="A8N5B0"/>
<dbReference type="VEuPathDB" id="FungiDB:CC1G_04488"/>
<dbReference type="KEGG" id="cci:CC1G_04488"/>
<keyword evidence="2" id="KW-1185">Reference proteome</keyword>
<accession>A8N5B0</accession>
<dbReference type="EMBL" id="AACS02000003">
    <property type="protein sequence ID" value="EAU91720.1"/>
    <property type="molecule type" value="Genomic_DNA"/>
</dbReference>
<comment type="caution">
    <text evidence="1">The sequence shown here is derived from an EMBL/GenBank/DDBJ whole genome shotgun (WGS) entry which is preliminary data.</text>
</comment>
<dbReference type="OrthoDB" id="2212237at2759"/>
<evidence type="ECO:0000313" key="1">
    <source>
        <dbReference type="EMBL" id="EAU91720.1"/>
    </source>
</evidence>
<dbReference type="Proteomes" id="UP000001861">
    <property type="component" value="Unassembled WGS sequence"/>
</dbReference>